<sequence length="285" mass="29633">MNATNIVHPQRGPRSDDPGLQVVPGYEKQVVSNDYPIYLYGPERPERFDEEETKTPKTTFCGLKPAVFWTLLVIALLVVVGGAVGGGIGGTLASRHSAELSSQTSSSSPPISSTTPPTMSTSMLSTTHEVPTTLYTATASNTSVLFPMTNTQSNPTATPVTSGTSGIADSPCPGKNLTTLAGSDGSLFTLLCAVDWPSGVQALSGKGTVHDLTRFTRYTLTSCIADCVDWNDDSSHTSKCKGIVYTANLTAAFGGGQDGNCFLKSAVGTYFPNSGLSMAAGIMGG</sequence>
<reference evidence="3" key="1">
    <citation type="journal article" date="2020" name="Front. Microbiol.">
        <title>Gene regulatory networks of Penicillium echinulatum 2HH and Penicillium oxalicum 114-2 inferred by a computational biology approach.</title>
        <authorList>
            <person name="Lenz A.R."/>
            <person name="Galan-Vasquez E."/>
            <person name="Balbinot E."/>
            <person name="De Abreu F.P."/>
            <person name="De Oliveira N.S."/>
            <person name="Da Rosa L.O."/>
            <person name="De Avila E Silva S."/>
            <person name="Camassola M."/>
            <person name="Dillon A.J.P."/>
            <person name="Perez-Rueda E."/>
        </authorList>
    </citation>
    <scope>NUCLEOTIDE SEQUENCE</scope>
    <source>
        <strain evidence="3">S1M29</strain>
    </source>
</reference>
<gene>
    <name evidence="3" type="ORF">PECM_004264</name>
</gene>
<protein>
    <recommendedName>
        <fullName evidence="5">Apple domain-containing protein</fullName>
    </recommendedName>
</protein>
<feature type="region of interest" description="Disordered" evidence="1">
    <location>
        <begin position="146"/>
        <end position="167"/>
    </location>
</feature>
<dbReference type="AlphaFoldDB" id="A0A8J8W5R0"/>
<dbReference type="EMBL" id="WIWV01000027">
    <property type="protein sequence ID" value="KAF7717437.1"/>
    <property type="molecule type" value="Genomic_DNA"/>
</dbReference>
<keyword evidence="4" id="KW-1185">Reference proteome</keyword>
<dbReference type="OrthoDB" id="5358884at2759"/>
<evidence type="ECO:0000256" key="1">
    <source>
        <dbReference type="SAM" id="MobiDB-lite"/>
    </source>
</evidence>
<evidence type="ECO:0000256" key="2">
    <source>
        <dbReference type="SAM" id="Phobius"/>
    </source>
</evidence>
<keyword evidence="2" id="KW-0472">Membrane</keyword>
<organism evidence="3 4">
    <name type="scientific">Penicillium ucsense</name>
    <dbReference type="NCBI Taxonomy" id="2839758"/>
    <lineage>
        <taxon>Eukaryota</taxon>
        <taxon>Fungi</taxon>
        <taxon>Dikarya</taxon>
        <taxon>Ascomycota</taxon>
        <taxon>Pezizomycotina</taxon>
        <taxon>Eurotiomycetes</taxon>
        <taxon>Eurotiomycetidae</taxon>
        <taxon>Eurotiales</taxon>
        <taxon>Aspergillaceae</taxon>
        <taxon>Penicillium</taxon>
    </lineage>
</organism>
<proteinExistence type="predicted"/>
<evidence type="ECO:0008006" key="5">
    <source>
        <dbReference type="Google" id="ProtNLM"/>
    </source>
</evidence>
<evidence type="ECO:0000313" key="3">
    <source>
        <dbReference type="EMBL" id="KAF7717437.1"/>
    </source>
</evidence>
<dbReference type="Proteomes" id="UP000631181">
    <property type="component" value="Unassembled WGS sequence"/>
</dbReference>
<feature type="transmembrane region" description="Helical" evidence="2">
    <location>
        <begin position="66"/>
        <end position="93"/>
    </location>
</feature>
<feature type="region of interest" description="Disordered" evidence="1">
    <location>
        <begin position="99"/>
        <end position="127"/>
    </location>
</feature>
<comment type="caution">
    <text evidence="3">The sequence shown here is derived from an EMBL/GenBank/DDBJ whole genome shotgun (WGS) entry which is preliminary data.</text>
</comment>
<name>A0A8J8W5R0_9EURO</name>
<feature type="compositionally biased region" description="Low complexity" evidence="1">
    <location>
        <begin position="101"/>
        <end position="127"/>
    </location>
</feature>
<evidence type="ECO:0000313" key="4">
    <source>
        <dbReference type="Proteomes" id="UP000631181"/>
    </source>
</evidence>
<accession>A0A8J8W5R0</accession>
<keyword evidence="2" id="KW-1133">Transmembrane helix</keyword>
<keyword evidence="2" id="KW-0812">Transmembrane</keyword>